<dbReference type="STRING" id="1182544.W9W0H4"/>
<dbReference type="PANTHER" id="PTHR12483">
    <property type="entry name" value="SOLUTE CARRIER FAMILY 31 COPPER TRANSPORTERS"/>
    <property type="match status" value="1"/>
</dbReference>
<dbReference type="PANTHER" id="PTHR12483:SF115">
    <property type="entry name" value="COPPER TRANSPORT PROTEIN"/>
    <property type="match status" value="1"/>
</dbReference>
<evidence type="ECO:0000256" key="2">
    <source>
        <dbReference type="ARBA" id="ARBA00022989"/>
    </source>
</evidence>
<keyword evidence="1 4" id="KW-0812">Transmembrane</keyword>
<feature type="transmembrane region" description="Helical" evidence="4">
    <location>
        <begin position="94"/>
        <end position="114"/>
    </location>
</feature>
<protein>
    <recommendedName>
        <fullName evidence="4">Copper transport protein</fullName>
    </recommendedName>
</protein>
<keyword evidence="4" id="KW-0187">Copper transport</keyword>
<dbReference type="GO" id="GO:0005375">
    <property type="term" value="F:copper ion transmembrane transporter activity"/>
    <property type="evidence" value="ECO:0007669"/>
    <property type="project" value="UniProtKB-UniRule"/>
</dbReference>
<evidence type="ECO:0000313" key="6">
    <source>
        <dbReference type="Proteomes" id="UP000019473"/>
    </source>
</evidence>
<feature type="transmembrane region" description="Helical" evidence="4">
    <location>
        <begin position="120"/>
        <end position="136"/>
    </location>
</feature>
<gene>
    <name evidence="5" type="ORF">A1O7_05424</name>
</gene>
<comment type="caution">
    <text evidence="5">The sequence shown here is derived from an EMBL/GenBank/DDBJ whole genome shotgun (WGS) entry which is preliminary data.</text>
</comment>
<name>W9W0H4_9EURO</name>
<dbReference type="HOGENOM" id="CLU_079690_4_0_1"/>
<dbReference type="AlphaFoldDB" id="W9W0H4"/>
<dbReference type="VEuPathDB" id="FungiDB:A1O7_05424"/>
<dbReference type="Proteomes" id="UP000019473">
    <property type="component" value="Unassembled WGS sequence"/>
</dbReference>
<keyword evidence="2 4" id="KW-1133">Transmembrane helix</keyword>
<dbReference type="InterPro" id="IPR007274">
    <property type="entry name" value="Cop_transporter"/>
</dbReference>
<dbReference type="Pfam" id="PF04145">
    <property type="entry name" value="Ctr"/>
    <property type="match status" value="1"/>
</dbReference>
<evidence type="ECO:0000256" key="4">
    <source>
        <dbReference type="RuleBase" id="RU367022"/>
    </source>
</evidence>
<feature type="transmembrane region" description="Helical" evidence="4">
    <location>
        <begin position="20"/>
        <end position="42"/>
    </location>
</feature>
<dbReference type="GeneID" id="19180009"/>
<evidence type="ECO:0000256" key="1">
    <source>
        <dbReference type="ARBA" id="ARBA00022692"/>
    </source>
</evidence>
<keyword evidence="4" id="KW-0406">Ion transport</keyword>
<dbReference type="RefSeq" id="XP_007757624.1">
    <property type="nucleotide sequence ID" value="XM_007759434.1"/>
</dbReference>
<keyword evidence="6" id="KW-1185">Reference proteome</keyword>
<accession>W9W0H4</accession>
<comment type="similarity">
    <text evidence="4">Belongs to the copper transporter (Ctr) (TC 1.A.56) family. SLC31A subfamily.</text>
</comment>
<comment type="subcellular location">
    <subcellularLocation>
        <location evidence="4">Membrane</location>
        <topology evidence="4">Multi-pass membrane protein</topology>
    </subcellularLocation>
</comment>
<evidence type="ECO:0000256" key="3">
    <source>
        <dbReference type="ARBA" id="ARBA00023136"/>
    </source>
</evidence>
<dbReference type="EMBL" id="AMGW01000004">
    <property type="protein sequence ID" value="EXJ58001.1"/>
    <property type="molecule type" value="Genomic_DNA"/>
</dbReference>
<organism evidence="5 6">
    <name type="scientific">Cladophialophora yegresii CBS 114405</name>
    <dbReference type="NCBI Taxonomy" id="1182544"/>
    <lineage>
        <taxon>Eukaryota</taxon>
        <taxon>Fungi</taxon>
        <taxon>Dikarya</taxon>
        <taxon>Ascomycota</taxon>
        <taxon>Pezizomycotina</taxon>
        <taxon>Eurotiomycetes</taxon>
        <taxon>Chaetothyriomycetidae</taxon>
        <taxon>Chaetothyriales</taxon>
        <taxon>Herpotrichiellaceae</taxon>
        <taxon>Cladophialophora</taxon>
    </lineage>
</organism>
<keyword evidence="4" id="KW-0813">Transport</keyword>
<dbReference type="eggNOG" id="KOG3386">
    <property type="taxonomic scope" value="Eukaryota"/>
</dbReference>
<keyword evidence="3 4" id="KW-0472">Membrane</keyword>
<dbReference type="OrthoDB" id="161814at2759"/>
<proteinExistence type="inferred from homology"/>
<reference evidence="5 6" key="1">
    <citation type="submission" date="2013-03" db="EMBL/GenBank/DDBJ databases">
        <title>The Genome Sequence of Cladophialophora yegresii CBS 114405.</title>
        <authorList>
            <consortium name="The Broad Institute Genomics Platform"/>
            <person name="Cuomo C."/>
            <person name="de Hoog S."/>
            <person name="Gorbushina A."/>
            <person name="Walker B."/>
            <person name="Young S.K."/>
            <person name="Zeng Q."/>
            <person name="Gargeya S."/>
            <person name="Fitzgerald M."/>
            <person name="Haas B."/>
            <person name="Abouelleil A."/>
            <person name="Allen A.W."/>
            <person name="Alvarado L."/>
            <person name="Arachchi H.M."/>
            <person name="Berlin A.M."/>
            <person name="Chapman S.B."/>
            <person name="Gainer-Dewar J."/>
            <person name="Goldberg J."/>
            <person name="Griggs A."/>
            <person name="Gujja S."/>
            <person name="Hansen M."/>
            <person name="Howarth C."/>
            <person name="Imamovic A."/>
            <person name="Ireland A."/>
            <person name="Larimer J."/>
            <person name="McCowan C."/>
            <person name="Murphy C."/>
            <person name="Pearson M."/>
            <person name="Poon T.W."/>
            <person name="Priest M."/>
            <person name="Roberts A."/>
            <person name="Saif S."/>
            <person name="Shea T."/>
            <person name="Sisk P."/>
            <person name="Sykes S."/>
            <person name="Wortman J."/>
            <person name="Nusbaum C."/>
            <person name="Birren B."/>
        </authorList>
    </citation>
    <scope>NUCLEOTIDE SEQUENCE [LARGE SCALE GENOMIC DNA]</scope>
    <source>
        <strain evidence="5 6">CBS 114405</strain>
    </source>
</reference>
<evidence type="ECO:0000313" key="5">
    <source>
        <dbReference type="EMBL" id="EXJ58001.1"/>
    </source>
</evidence>
<sequence>MLFTWDTRNLCIVFRWWRVAGPMSLALSLLAIILLCAGYEGVREVSRRVEARQAAQLSTHSISASTTEKGEHESSSLLRVGRDTKGAAERQGTIIRATLYAVQVFYSFFIMLLFMTYNGWVMLAVAVGAFVGYIAFSNKMPSTKTVACH</sequence>
<keyword evidence="4" id="KW-0186">Copper</keyword>
<dbReference type="GO" id="GO:0016020">
    <property type="term" value="C:membrane"/>
    <property type="evidence" value="ECO:0007669"/>
    <property type="project" value="UniProtKB-SubCell"/>
</dbReference>